<dbReference type="Pfam" id="PF00004">
    <property type="entry name" value="AAA"/>
    <property type="match status" value="3"/>
</dbReference>
<keyword evidence="7" id="KW-1185">Reference proteome</keyword>
<feature type="compositionally biased region" description="Polar residues" evidence="4">
    <location>
        <begin position="1215"/>
        <end position="1224"/>
    </location>
</feature>
<dbReference type="FunFam" id="3.40.50.300:FF:000216">
    <property type="entry name" value="Type VII secretion ATPase EccA"/>
    <property type="match status" value="3"/>
</dbReference>
<dbReference type="InParanoid" id="A0A0C2SMC2"/>
<dbReference type="GO" id="GO:0004386">
    <property type="term" value="F:helicase activity"/>
    <property type="evidence" value="ECO:0007669"/>
    <property type="project" value="InterPro"/>
</dbReference>
<feature type="compositionally biased region" description="Low complexity" evidence="4">
    <location>
        <begin position="2187"/>
        <end position="2196"/>
    </location>
</feature>
<comment type="similarity">
    <text evidence="1">Belongs to the CbxX/CfxQ family.</text>
</comment>
<feature type="domain" description="AAA+ ATPase" evidence="5">
    <location>
        <begin position="1903"/>
        <end position="2359"/>
    </location>
</feature>
<proteinExistence type="inferred from homology"/>
<dbReference type="PRINTS" id="PR00819">
    <property type="entry name" value="CBXCFQXSUPER"/>
</dbReference>
<feature type="compositionally biased region" description="Polar residues" evidence="4">
    <location>
        <begin position="1253"/>
        <end position="1262"/>
    </location>
</feature>
<dbReference type="InterPro" id="IPR000641">
    <property type="entry name" value="CbxX/CfxQ"/>
</dbReference>
<dbReference type="Gene3D" id="3.40.50.300">
    <property type="entry name" value="P-loop containing nucleotide triphosphate hydrolases"/>
    <property type="match status" value="6"/>
</dbReference>
<dbReference type="InterPro" id="IPR041679">
    <property type="entry name" value="DNA2/NAM7-like_C"/>
</dbReference>
<feature type="compositionally biased region" description="Basic and acidic residues" evidence="4">
    <location>
        <begin position="2269"/>
        <end position="2325"/>
    </location>
</feature>
<feature type="compositionally biased region" description="Basic and acidic residues" evidence="4">
    <location>
        <begin position="1285"/>
        <end position="1299"/>
    </location>
</feature>
<dbReference type="InterPro" id="IPR003959">
    <property type="entry name" value="ATPase_AAA_core"/>
</dbReference>
<feature type="region of interest" description="Disordered" evidence="4">
    <location>
        <begin position="1143"/>
        <end position="1299"/>
    </location>
</feature>
<evidence type="ECO:0000313" key="6">
    <source>
        <dbReference type="EMBL" id="KIL64390.1"/>
    </source>
</evidence>
<name>A0A0C2SMC2_AMAMK</name>
<dbReference type="CDD" id="cd17936">
    <property type="entry name" value="EEXXEc_NFX1"/>
    <property type="match status" value="1"/>
</dbReference>
<dbReference type="InterPro" id="IPR041677">
    <property type="entry name" value="DNA2/NAM7_AAA_11"/>
</dbReference>
<dbReference type="FunFam" id="3.40.50.300:FF:001660">
    <property type="entry name" value="NF-X1 finger and helicase protein, putative"/>
    <property type="match status" value="1"/>
</dbReference>
<dbReference type="PANTHER" id="PTHR43392">
    <property type="entry name" value="AAA-TYPE ATPASE FAMILY PROTEIN / ANKYRIN REPEAT FAMILY PROTEIN"/>
    <property type="match status" value="1"/>
</dbReference>
<dbReference type="STRING" id="946122.A0A0C2SMC2"/>
<dbReference type="HOGENOM" id="CLU_001133_0_0_1"/>
<dbReference type="CDD" id="cd06008">
    <property type="entry name" value="NF-X1-zinc-finger"/>
    <property type="match status" value="1"/>
</dbReference>
<feature type="compositionally biased region" description="Pro residues" evidence="4">
    <location>
        <begin position="2177"/>
        <end position="2186"/>
    </location>
</feature>
<organism evidence="6 7">
    <name type="scientific">Amanita muscaria (strain Koide BX008)</name>
    <dbReference type="NCBI Taxonomy" id="946122"/>
    <lineage>
        <taxon>Eukaryota</taxon>
        <taxon>Fungi</taxon>
        <taxon>Dikarya</taxon>
        <taxon>Basidiomycota</taxon>
        <taxon>Agaricomycotina</taxon>
        <taxon>Agaricomycetes</taxon>
        <taxon>Agaricomycetidae</taxon>
        <taxon>Agaricales</taxon>
        <taxon>Pluteineae</taxon>
        <taxon>Amanitaceae</taxon>
        <taxon>Amanita</taxon>
    </lineage>
</organism>
<accession>A0A0C2SMC2</accession>
<dbReference type="FunFam" id="1.10.8.60:FF:000160">
    <property type="entry name" value="WGS project CABT00000000 data, contig 2.55"/>
    <property type="match status" value="1"/>
</dbReference>
<dbReference type="CDD" id="cd18808">
    <property type="entry name" value="SF1_C_Upf1"/>
    <property type="match status" value="1"/>
</dbReference>
<dbReference type="GO" id="GO:0005524">
    <property type="term" value="F:ATP binding"/>
    <property type="evidence" value="ECO:0007669"/>
    <property type="project" value="UniProtKB-KW"/>
</dbReference>
<feature type="compositionally biased region" description="Low complexity" evidence="4">
    <location>
        <begin position="2207"/>
        <end position="2227"/>
    </location>
</feature>
<dbReference type="Pfam" id="PF17866">
    <property type="entry name" value="AAA_lid_6"/>
    <property type="match status" value="1"/>
</dbReference>
<keyword evidence="2" id="KW-0547">Nucleotide-binding</keyword>
<dbReference type="InterPro" id="IPR027417">
    <property type="entry name" value="P-loop_NTPase"/>
</dbReference>
<feature type="domain" description="AAA+ ATPase" evidence="5">
    <location>
        <begin position="1351"/>
        <end position="1487"/>
    </location>
</feature>
<keyword evidence="3" id="KW-0067">ATP-binding</keyword>
<evidence type="ECO:0000256" key="2">
    <source>
        <dbReference type="ARBA" id="ARBA00022741"/>
    </source>
</evidence>
<feature type="compositionally biased region" description="Basic and acidic residues" evidence="4">
    <location>
        <begin position="1143"/>
        <end position="1166"/>
    </location>
</feature>
<dbReference type="Pfam" id="PF13086">
    <property type="entry name" value="AAA_11"/>
    <property type="match status" value="1"/>
</dbReference>
<dbReference type="InterPro" id="IPR050773">
    <property type="entry name" value="CbxX/CfxQ_RuBisCO_ESX"/>
</dbReference>
<gene>
    <name evidence="6" type="ORF">M378DRAFT_596302</name>
</gene>
<dbReference type="FunCoup" id="A0A0C2SMC2">
    <property type="interactions" value="3"/>
</dbReference>
<feature type="domain" description="AAA+ ATPase" evidence="5">
    <location>
        <begin position="1629"/>
        <end position="1771"/>
    </location>
</feature>
<protein>
    <recommendedName>
        <fullName evidence="5">AAA+ ATPase domain-containing protein</fullName>
    </recommendedName>
</protein>
<dbReference type="Pfam" id="PF13087">
    <property type="entry name" value="AAA_12"/>
    <property type="match status" value="1"/>
</dbReference>
<dbReference type="Proteomes" id="UP000054549">
    <property type="component" value="Unassembled WGS sequence"/>
</dbReference>
<evidence type="ECO:0000313" key="7">
    <source>
        <dbReference type="Proteomes" id="UP000054549"/>
    </source>
</evidence>
<dbReference type="CDD" id="cd00009">
    <property type="entry name" value="AAA"/>
    <property type="match status" value="3"/>
</dbReference>
<evidence type="ECO:0000256" key="3">
    <source>
        <dbReference type="ARBA" id="ARBA00022840"/>
    </source>
</evidence>
<sequence>MDNTRAARLEKLLTKLLGGSEPVSANQKDLFIDAICAQDDKVSCISRLVASKNGIPSIRAALRYDCSDSFVNSRATDLLKYFMAPAIEGVSGGSYLEKILIGIVIPPIFWEALCSAFDRKLLGIEAETCFAWLMYKLISFQTIETGLFRAIAREKDYIDKFLNSSSHETKGYAQQMKHLLETGKVVMTSENGSSAGGRHDNDFLDFREIAIIPTVEEMLSSKEPFLRTTYFMDDSSTKDDRVSIYLDNQFRLLREDMLSEMREELHVSLGRTKRRYKPHVYQGLQVLDIRFGPDDKKRTKWALRFKLGDDLPVFKNNKKIKDRVDYLKKHRRILSHQSPACIVVDGDLVAFALVDRDETALAQKPPVVSLQFQGETATSKILSKLKSGKDIKLLSVDVAVFSYEPILRAIQRTNQLPLNQELLFWEASALLQLAPPKDLPYAIITRLKLNLCQDLQPLLGTAKSMMLDKSQGESFLNGLTQRVSLIQGPPGTGKSFIGALLAKTIHDHTGQSILVVCYTNHALDQFLEDLIDIGIPVDSIVRLGGIGKATSRTVQLALQNQTSTFRFSPTDRKILDDLKQEIELKRSQLESLFKLYRGSSSTAEAILDWLEFEEPGLFEAFQVPRSDDGMVLMHKGKPIKDTYLFDQWRTGWPPHLFIELTRRQPELWAMKQIDRQSRVKKWEDEIEKEALSNFYSVAKQYNELIHQLQRKFSERDTHTLQNKRIIGCTTTGAAKYTELLQSVSPSVLLVEEAGEILESHILTALGREKNQLILIGDHKQLRPKVNSYPLTVEKGDGFDLNRSLFERLVLKGYPHTALSQQHRMRPEISALVRHLTYPDLIDAPRTQGRPDLRGVTDNLIMITHSKPEDDMMEIADRAEGAKSSKQNTHEVQMVLKIVRYLSQQGYGTDNMVVLTPYLGQLQKLMTALKDETDPVLNDLDSHELVRAGLLSQADANARKRPLRLATIDNYQGEESDIVIVSLTRSNPEHDIGFMYSPERVNVMLSRARNALIMIGNTDTFGSARKGRELWTSLLDLLKKGGHIYEGLPVRCERHPTKTTILKSPEDFDNEAPDGGCKQPCGIPMDCGIHQCPSSCHRTTDHSRMRCQVLVFSKCSDGHDTSYHCHKGPSSACSLCEKERRHVEKEQKDDSARQQRHEQEKKVHELKMAGLERQIKNARQEIRDAQTAAEREQARLQKEEDLQQAQELAQKAHQLPSSSVNSGSFLSRLYSPPNPAPNLADSSSQTTQPPASPDNGTKTSPAPVTNNTTGNNVVLSSVKPANPDSRLPDEWKLKPSDSEAQWKHQKDLEGARDDAIDAIMQLTGLESVKTQLLRIKSKIDTAQRQNSSLAGERFNIVFLGNPGTGKTTVARQYAKFLSNVGILPGNTFEETTGSRISNGGVDEAKKLVEGVLKAGGGAIFIDEAYQLTSESNHQGGQVLDFLLAEMENNADKLVFILAGYSKQMEKFFEHNPGLTSRVPYQITFQDYENAELLHMLVKLVEKAWGGRMGVECGLTGLYARVAVTRLGRGRGTNGFGNARALQNMFSKVRERQADRVDKERRQGGRPNDFLLTGEDFIGPAPGKVVNESKAWKKLQEMIGLDTVKNTVRDFFVLVETNYLRELEEQPIMQFSLNRCFLGPPGTGKTTVAQLFGSILKDLNLLSNGEVVLKNPSDFVGAYIGHSEKNTRQILESTKGKVLVIDEAYMMYSGSKSGGDNSDSFKTAVIDTIVAEVQGTPSDDRCVLLLGYEDQMKEMFQNVNPGLSRRFDIERAFSFENFNDTELLQILNLKLKQQGLEATDAAKKTAIDLLSRARNRPNFGNGGEVENILGRAKARSQQRLGPVPQIILEPADFDPDHDRSQRAASNLEKLFGDVIGCEEVVQKLRDYQKIAKTMSDRGMDPRNKIPMSFVFKGPPGTGKTTTARKMGQVYYDMGFLAAAEVIECSASDLVGQFVGQTGPKTKKVFEKALGKVLFIDEAYRLAEGHFAQESMEEIVALMTDEKFIGKMMVILAGYDHDMNRLMSVNTGLSSRFPETITFTNMPVDRCIELLRKELAKDKVAFPTLGDTASASYAEMTQLLTDLASLNSWGNGRDIKTLAGQIVREAFKRGNSASSQSELTVDDEDALECARAMLKERMDRERKINRRPSHNMNLPTATDSRRQEPPPPAATSSSSAQQQPPAPPTPSPASPQSSQPPSQRNQSARRQGVNKARNGRNNGNASPNSVSQTPPTSPVPLPPLEQAGRRRNQGRGSGDPGRDPGVPDHVWQSLQEAKRRQEEIERLAREEQAELERQKAEKKREEEEIARRKRELEEQERRAKEARDEAERMRLVQQREAERLRELAIKRERERIERVLREKKRLEEQRKQQEAQVQRKLRSMGVCPVGYQWLPHGGGYRCAGGSHFVSNAQLGI</sequence>
<evidence type="ECO:0000256" key="4">
    <source>
        <dbReference type="SAM" id="MobiDB-lite"/>
    </source>
</evidence>
<dbReference type="PANTHER" id="PTHR43392:SF2">
    <property type="entry name" value="AAA-TYPE ATPASE FAMILY PROTEIN _ ANKYRIN REPEAT FAMILY PROTEIN"/>
    <property type="match status" value="1"/>
</dbReference>
<feature type="domain" description="AAA+ ATPase" evidence="5">
    <location>
        <begin position="480"/>
        <end position="885"/>
    </location>
</feature>
<dbReference type="InterPro" id="IPR003593">
    <property type="entry name" value="AAA+_ATPase"/>
</dbReference>
<dbReference type="InterPro" id="IPR041627">
    <property type="entry name" value="AAA_lid_6"/>
</dbReference>
<feature type="compositionally biased region" description="Low complexity" evidence="4">
    <location>
        <begin position="2167"/>
        <end position="2176"/>
    </location>
</feature>
<dbReference type="SUPFAM" id="SSF52540">
    <property type="entry name" value="P-loop containing nucleoside triphosphate hydrolases"/>
    <property type="match status" value="4"/>
</dbReference>
<evidence type="ECO:0000259" key="5">
    <source>
        <dbReference type="SMART" id="SM00382"/>
    </source>
</evidence>
<feature type="compositionally biased region" description="Basic and acidic residues" evidence="4">
    <location>
        <begin position="1172"/>
        <end position="1200"/>
    </location>
</feature>
<dbReference type="SMART" id="SM00382">
    <property type="entry name" value="AAA"/>
    <property type="match status" value="4"/>
</dbReference>
<evidence type="ECO:0000256" key="1">
    <source>
        <dbReference type="ARBA" id="ARBA00010378"/>
    </source>
</evidence>
<dbReference type="OrthoDB" id="2423195at2759"/>
<feature type="region of interest" description="Disordered" evidence="4">
    <location>
        <begin position="2135"/>
        <end position="2325"/>
    </location>
</feature>
<dbReference type="Gene3D" id="1.10.8.60">
    <property type="match status" value="2"/>
</dbReference>
<dbReference type="GO" id="GO:0016887">
    <property type="term" value="F:ATP hydrolysis activity"/>
    <property type="evidence" value="ECO:0007669"/>
    <property type="project" value="InterPro"/>
</dbReference>
<feature type="compositionally biased region" description="Low complexity" evidence="4">
    <location>
        <begin position="1202"/>
        <end position="1214"/>
    </location>
</feature>
<dbReference type="InterPro" id="IPR047187">
    <property type="entry name" value="SF1_C_Upf1"/>
</dbReference>
<reference evidence="6 7" key="1">
    <citation type="submission" date="2014-04" db="EMBL/GenBank/DDBJ databases">
        <title>Evolutionary Origins and Diversification of the Mycorrhizal Mutualists.</title>
        <authorList>
            <consortium name="DOE Joint Genome Institute"/>
            <consortium name="Mycorrhizal Genomics Consortium"/>
            <person name="Kohler A."/>
            <person name="Kuo A."/>
            <person name="Nagy L.G."/>
            <person name="Floudas D."/>
            <person name="Copeland A."/>
            <person name="Barry K.W."/>
            <person name="Cichocki N."/>
            <person name="Veneault-Fourrey C."/>
            <person name="LaButti K."/>
            <person name="Lindquist E.A."/>
            <person name="Lipzen A."/>
            <person name="Lundell T."/>
            <person name="Morin E."/>
            <person name="Murat C."/>
            <person name="Riley R."/>
            <person name="Ohm R."/>
            <person name="Sun H."/>
            <person name="Tunlid A."/>
            <person name="Henrissat B."/>
            <person name="Grigoriev I.V."/>
            <person name="Hibbett D.S."/>
            <person name="Martin F."/>
        </authorList>
    </citation>
    <scope>NUCLEOTIDE SEQUENCE [LARGE SCALE GENOMIC DNA]</scope>
    <source>
        <strain evidence="6 7">Koide BX008</strain>
    </source>
</reference>
<dbReference type="EMBL" id="KN818250">
    <property type="protein sequence ID" value="KIL64390.1"/>
    <property type="molecule type" value="Genomic_DNA"/>
</dbReference>
<feature type="compositionally biased region" description="Low complexity" evidence="4">
    <location>
        <begin position="1263"/>
        <end position="1273"/>
    </location>
</feature>